<name>A0A2N9I5G3_FAGSY</name>
<evidence type="ECO:0000256" key="1">
    <source>
        <dbReference type="SAM" id="MobiDB-lite"/>
    </source>
</evidence>
<gene>
    <name evidence="2" type="ORF">FSB_LOCUS49158</name>
</gene>
<feature type="region of interest" description="Disordered" evidence="1">
    <location>
        <begin position="1"/>
        <end position="31"/>
    </location>
</feature>
<feature type="region of interest" description="Disordered" evidence="1">
    <location>
        <begin position="166"/>
        <end position="214"/>
    </location>
</feature>
<feature type="compositionally biased region" description="Polar residues" evidence="1">
    <location>
        <begin position="1"/>
        <end position="21"/>
    </location>
</feature>
<accession>A0A2N9I5G3</accession>
<feature type="compositionally biased region" description="Polar residues" evidence="1">
    <location>
        <begin position="185"/>
        <end position="202"/>
    </location>
</feature>
<dbReference type="PANTHER" id="PTHR33144:SF16">
    <property type="entry name" value="OS02G0129000 PROTEIN"/>
    <property type="match status" value="1"/>
</dbReference>
<dbReference type="EMBL" id="OIVN01005184">
    <property type="protein sequence ID" value="SPD21276.1"/>
    <property type="molecule type" value="Genomic_DNA"/>
</dbReference>
<reference evidence="2" key="1">
    <citation type="submission" date="2018-02" db="EMBL/GenBank/DDBJ databases">
        <authorList>
            <person name="Cohen D.B."/>
            <person name="Kent A.D."/>
        </authorList>
    </citation>
    <scope>NUCLEOTIDE SEQUENCE</scope>
</reference>
<proteinExistence type="predicted"/>
<dbReference type="AlphaFoldDB" id="A0A2N9I5G3"/>
<dbReference type="PANTHER" id="PTHR33144">
    <property type="entry name" value="OS10G0409366 PROTEIN-RELATED"/>
    <property type="match status" value="1"/>
</dbReference>
<feature type="compositionally biased region" description="Basic residues" evidence="1">
    <location>
        <begin position="205"/>
        <end position="214"/>
    </location>
</feature>
<sequence length="214" mass="23624">MGSSSQQAPTHEKGSSSQQAPTHEEQAHHKPLDVEEQLAVDAAVSGAHLKLKRATSGRSKYLHIWNLALGTKVELPLNHANQLVGKEGRTFIGFLGTIARKPNLCPIRYNNRTHIPKRYKEKCWEIVEGDKYKKNGNPTNVVAAAPPRVDKVDFAALVTYWYSKDGQGKGPKYSGRVRGLGFGPTPSSRNTKTKNYGTSNTIGGRRPKVPRNEE</sequence>
<feature type="compositionally biased region" description="Basic and acidic residues" evidence="1">
    <location>
        <begin position="22"/>
        <end position="31"/>
    </location>
</feature>
<protein>
    <submittedName>
        <fullName evidence="2">Uncharacterized protein</fullName>
    </submittedName>
</protein>
<evidence type="ECO:0000313" key="2">
    <source>
        <dbReference type="EMBL" id="SPD21276.1"/>
    </source>
</evidence>
<organism evidence="2">
    <name type="scientific">Fagus sylvatica</name>
    <name type="common">Beechnut</name>
    <dbReference type="NCBI Taxonomy" id="28930"/>
    <lineage>
        <taxon>Eukaryota</taxon>
        <taxon>Viridiplantae</taxon>
        <taxon>Streptophyta</taxon>
        <taxon>Embryophyta</taxon>
        <taxon>Tracheophyta</taxon>
        <taxon>Spermatophyta</taxon>
        <taxon>Magnoliopsida</taxon>
        <taxon>eudicotyledons</taxon>
        <taxon>Gunneridae</taxon>
        <taxon>Pentapetalae</taxon>
        <taxon>rosids</taxon>
        <taxon>fabids</taxon>
        <taxon>Fagales</taxon>
        <taxon>Fagaceae</taxon>
        <taxon>Fagus</taxon>
    </lineage>
</organism>